<evidence type="ECO:0000313" key="3">
    <source>
        <dbReference type="EMBL" id="CAI2378886.1"/>
    </source>
</evidence>
<keyword evidence="2" id="KW-1133">Transmembrane helix</keyword>
<protein>
    <submittedName>
        <fullName evidence="3">Uncharacterized protein</fullName>
    </submittedName>
</protein>
<dbReference type="AlphaFoldDB" id="A0AAD1XUQ4"/>
<evidence type="ECO:0000256" key="2">
    <source>
        <dbReference type="SAM" id="Phobius"/>
    </source>
</evidence>
<dbReference type="Proteomes" id="UP001295684">
    <property type="component" value="Unassembled WGS sequence"/>
</dbReference>
<feature type="compositionally biased region" description="Basic and acidic residues" evidence="1">
    <location>
        <begin position="88"/>
        <end position="106"/>
    </location>
</feature>
<feature type="region of interest" description="Disordered" evidence="1">
    <location>
        <begin position="58"/>
        <end position="186"/>
    </location>
</feature>
<comment type="caution">
    <text evidence="3">The sequence shown here is derived from an EMBL/GenBank/DDBJ whole genome shotgun (WGS) entry which is preliminary data.</text>
</comment>
<evidence type="ECO:0000313" key="4">
    <source>
        <dbReference type="Proteomes" id="UP001295684"/>
    </source>
</evidence>
<reference evidence="3" key="1">
    <citation type="submission" date="2023-07" db="EMBL/GenBank/DDBJ databases">
        <authorList>
            <consortium name="AG Swart"/>
            <person name="Singh M."/>
            <person name="Singh A."/>
            <person name="Seah K."/>
            <person name="Emmerich C."/>
        </authorList>
    </citation>
    <scope>NUCLEOTIDE SEQUENCE</scope>
    <source>
        <strain evidence="3">DP1</strain>
    </source>
</reference>
<keyword evidence="2" id="KW-0812">Transmembrane</keyword>
<feature type="compositionally biased region" description="Basic and acidic residues" evidence="1">
    <location>
        <begin position="58"/>
        <end position="70"/>
    </location>
</feature>
<accession>A0AAD1XUQ4</accession>
<keyword evidence="4" id="KW-1185">Reference proteome</keyword>
<dbReference type="EMBL" id="CAMPGE010020665">
    <property type="protein sequence ID" value="CAI2378886.1"/>
    <property type="molecule type" value="Genomic_DNA"/>
</dbReference>
<keyword evidence="2" id="KW-0472">Membrane</keyword>
<evidence type="ECO:0000256" key="1">
    <source>
        <dbReference type="SAM" id="MobiDB-lite"/>
    </source>
</evidence>
<feature type="compositionally biased region" description="Basic residues" evidence="1">
    <location>
        <begin position="120"/>
        <end position="130"/>
    </location>
</feature>
<sequence length="186" mass="20654">MESDIGQPAKPESSDTLAYLLICGIIGFIVMGFLAFKSGKQNPLTECMDSSQKLLQEEEQTKTIKMDHSTSAKRRNKTQKESATSDISADKLDLDKSLNKLAKEAESEGDDSEEKETSRIKKSKKSKSKMSKGEESKEDNETNCLSTSLKEKAPEESQVDASILGQSEIDDGWEIVKSRVRKPKQD</sequence>
<name>A0AAD1XUQ4_EUPCR</name>
<organism evidence="3 4">
    <name type="scientific">Euplotes crassus</name>
    <dbReference type="NCBI Taxonomy" id="5936"/>
    <lineage>
        <taxon>Eukaryota</taxon>
        <taxon>Sar</taxon>
        <taxon>Alveolata</taxon>
        <taxon>Ciliophora</taxon>
        <taxon>Intramacronucleata</taxon>
        <taxon>Spirotrichea</taxon>
        <taxon>Hypotrichia</taxon>
        <taxon>Euplotida</taxon>
        <taxon>Euplotidae</taxon>
        <taxon>Moneuplotes</taxon>
    </lineage>
</organism>
<gene>
    <name evidence="3" type="ORF">ECRASSUSDP1_LOCUS20286</name>
</gene>
<proteinExistence type="predicted"/>
<feature type="transmembrane region" description="Helical" evidence="2">
    <location>
        <begin position="17"/>
        <end position="36"/>
    </location>
</feature>